<protein>
    <submittedName>
        <fullName evidence="9">Cytochrome P450</fullName>
    </submittedName>
</protein>
<dbReference type="RefSeq" id="XP_025353021.1">
    <property type="nucleotide sequence ID" value="XM_025496715.1"/>
</dbReference>
<dbReference type="InterPro" id="IPR017972">
    <property type="entry name" value="Cyt_P450_CS"/>
</dbReference>
<dbReference type="AlphaFoldDB" id="A0A316V567"/>
<comment type="cofactor">
    <cofactor evidence="1 7">
        <name>heme</name>
        <dbReference type="ChEBI" id="CHEBI:30413"/>
    </cofactor>
</comment>
<dbReference type="PRINTS" id="PR00385">
    <property type="entry name" value="P450"/>
</dbReference>
<organism evidence="9 10">
    <name type="scientific">Meira miltonrushii</name>
    <dbReference type="NCBI Taxonomy" id="1280837"/>
    <lineage>
        <taxon>Eukaryota</taxon>
        <taxon>Fungi</taxon>
        <taxon>Dikarya</taxon>
        <taxon>Basidiomycota</taxon>
        <taxon>Ustilaginomycotina</taxon>
        <taxon>Exobasidiomycetes</taxon>
        <taxon>Exobasidiales</taxon>
        <taxon>Brachybasidiaceae</taxon>
        <taxon>Meira</taxon>
    </lineage>
</organism>
<evidence type="ECO:0000256" key="4">
    <source>
        <dbReference type="ARBA" id="ARBA00023002"/>
    </source>
</evidence>
<keyword evidence="3 7" id="KW-0479">Metal-binding</keyword>
<evidence type="ECO:0000256" key="1">
    <source>
        <dbReference type="ARBA" id="ARBA00001971"/>
    </source>
</evidence>
<dbReference type="PANTHER" id="PTHR24305:SF187">
    <property type="entry name" value="P450, PUTATIVE (EUROFUNG)-RELATED"/>
    <property type="match status" value="1"/>
</dbReference>
<evidence type="ECO:0000313" key="10">
    <source>
        <dbReference type="Proteomes" id="UP000245771"/>
    </source>
</evidence>
<keyword evidence="5 7" id="KW-0408">Iron</keyword>
<dbReference type="GO" id="GO:0020037">
    <property type="term" value="F:heme binding"/>
    <property type="evidence" value="ECO:0007669"/>
    <property type="project" value="InterPro"/>
</dbReference>
<dbReference type="SUPFAM" id="SSF48264">
    <property type="entry name" value="Cytochrome P450"/>
    <property type="match status" value="1"/>
</dbReference>
<dbReference type="CDD" id="cd11061">
    <property type="entry name" value="CYP67-like"/>
    <property type="match status" value="1"/>
</dbReference>
<keyword evidence="6 8" id="KW-0503">Monooxygenase</keyword>
<comment type="similarity">
    <text evidence="2 8">Belongs to the cytochrome P450 family.</text>
</comment>
<reference evidence="9 10" key="1">
    <citation type="journal article" date="2018" name="Mol. Biol. Evol.">
        <title>Broad Genomic Sampling Reveals a Smut Pathogenic Ancestry of the Fungal Clade Ustilaginomycotina.</title>
        <authorList>
            <person name="Kijpornyongpan T."/>
            <person name="Mondo S.J."/>
            <person name="Barry K."/>
            <person name="Sandor L."/>
            <person name="Lee J."/>
            <person name="Lipzen A."/>
            <person name="Pangilinan J."/>
            <person name="LaButti K."/>
            <person name="Hainaut M."/>
            <person name="Henrissat B."/>
            <person name="Grigoriev I.V."/>
            <person name="Spatafora J.W."/>
            <person name="Aime M.C."/>
        </authorList>
    </citation>
    <scope>NUCLEOTIDE SEQUENCE [LARGE SCALE GENOMIC DNA]</scope>
    <source>
        <strain evidence="9 10">MCA 3882</strain>
    </source>
</reference>
<dbReference type="OrthoDB" id="6692864at2759"/>
<evidence type="ECO:0000256" key="3">
    <source>
        <dbReference type="ARBA" id="ARBA00022723"/>
    </source>
</evidence>
<dbReference type="EMBL" id="KZ819605">
    <property type="protein sequence ID" value="PWN32719.1"/>
    <property type="molecule type" value="Genomic_DNA"/>
</dbReference>
<dbReference type="InParanoid" id="A0A316V567"/>
<feature type="binding site" description="axial binding residue" evidence="7">
    <location>
        <position position="421"/>
    </location>
    <ligand>
        <name>heme</name>
        <dbReference type="ChEBI" id="CHEBI:30413"/>
    </ligand>
    <ligandPart>
        <name>Fe</name>
        <dbReference type="ChEBI" id="CHEBI:18248"/>
    </ligandPart>
</feature>
<dbReference type="GO" id="GO:0005506">
    <property type="term" value="F:iron ion binding"/>
    <property type="evidence" value="ECO:0007669"/>
    <property type="project" value="InterPro"/>
</dbReference>
<dbReference type="PRINTS" id="PR00463">
    <property type="entry name" value="EP450I"/>
</dbReference>
<gene>
    <name evidence="9" type="ORF">FA14DRAFT_125706</name>
</gene>
<dbReference type="Pfam" id="PF00067">
    <property type="entry name" value="p450"/>
    <property type="match status" value="1"/>
</dbReference>
<evidence type="ECO:0000256" key="8">
    <source>
        <dbReference type="RuleBase" id="RU000461"/>
    </source>
</evidence>
<evidence type="ECO:0000313" key="9">
    <source>
        <dbReference type="EMBL" id="PWN32719.1"/>
    </source>
</evidence>
<dbReference type="InterPro" id="IPR002401">
    <property type="entry name" value="Cyt_P450_E_grp-I"/>
</dbReference>
<accession>A0A316V567</accession>
<sequence>MFGIFLATLFTSMSIYRVFFHPLRNVPGPLSCKLSMWSWVLTDWFGSRQVKIQKLHKKYGNVVRIGPREVSVADPKGVATIYGPTGPAPKSRRGPWYQAQSMIPHVHSLQNEPKIPDHNKRRRDWDPAFSLKALQSYEPNITRNAEAFIEQVSRLSTKNDGRVDVKEPLMWFGFDVMGELGFGRSFGTLKDGKTSHEVELVELGVRAINTIGNVPYLANIMRFLPSPIAQFEAWLAEAVKWRKSKQGDREFVAADVFAYLLGEEGEKHHKGDPREIQQDCMLLVVAGSDTTSNTLALCLFELARQPALVERLRDELEEFILEDYAALRDNAPLLNACLNETLRLWPAVPSGLQRETTLAHTLPGEINVPANTVLSTHTWTMHRDAANFYKPERFIPDRWITKKEPHNEKAFTPFGFGATSCIGKNLAFMEMRIVLAQFVLKFNFDIEPGDVQEFRQSVRDQFVVSMGGLYMNVTSR</sequence>
<evidence type="ECO:0000256" key="7">
    <source>
        <dbReference type="PIRSR" id="PIRSR602401-1"/>
    </source>
</evidence>
<dbReference type="GeneID" id="37018496"/>
<proteinExistence type="inferred from homology"/>
<dbReference type="STRING" id="1280837.A0A316V567"/>
<evidence type="ECO:0000256" key="6">
    <source>
        <dbReference type="ARBA" id="ARBA00023033"/>
    </source>
</evidence>
<dbReference type="GO" id="GO:0016705">
    <property type="term" value="F:oxidoreductase activity, acting on paired donors, with incorporation or reduction of molecular oxygen"/>
    <property type="evidence" value="ECO:0007669"/>
    <property type="project" value="InterPro"/>
</dbReference>
<evidence type="ECO:0000256" key="5">
    <source>
        <dbReference type="ARBA" id="ARBA00023004"/>
    </source>
</evidence>
<dbReference type="GO" id="GO:0004497">
    <property type="term" value="F:monooxygenase activity"/>
    <property type="evidence" value="ECO:0007669"/>
    <property type="project" value="UniProtKB-KW"/>
</dbReference>
<keyword evidence="4 8" id="KW-0560">Oxidoreductase</keyword>
<dbReference type="InterPro" id="IPR036396">
    <property type="entry name" value="Cyt_P450_sf"/>
</dbReference>
<dbReference type="PROSITE" id="PS00086">
    <property type="entry name" value="CYTOCHROME_P450"/>
    <property type="match status" value="1"/>
</dbReference>
<dbReference type="InterPro" id="IPR050121">
    <property type="entry name" value="Cytochrome_P450_monoxygenase"/>
</dbReference>
<dbReference type="PANTHER" id="PTHR24305">
    <property type="entry name" value="CYTOCHROME P450"/>
    <property type="match status" value="1"/>
</dbReference>
<dbReference type="Proteomes" id="UP000245771">
    <property type="component" value="Unassembled WGS sequence"/>
</dbReference>
<dbReference type="Gene3D" id="1.10.630.10">
    <property type="entry name" value="Cytochrome P450"/>
    <property type="match status" value="1"/>
</dbReference>
<keyword evidence="10" id="KW-1185">Reference proteome</keyword>
<evidence type="ECO:0000256" key="2">
    <source>
        <dbReference type="ARBA" id="ARBA00010617"/>
    </source>
</evidence>
<name>A0A316V567_9BASI</name>
<keyword evidence="7 8" id="KW-0349">Heme</keyword>
<dbReference type="InterPro" id="IPR001128">
    <property type="entry name" value="Cyt_P450"/>
</dbReference>